<evidence type="ECO:0000256" key="7">
    <source>
        <dbReference type="ARBA" id="ARBA00023136"/>
    </source>
</evidence>
<name>A0A9N9HV04_9GLOM</name>
<proteinExistence type="inferred from homology"/>
<protein>
    <submittedName>
        <fullName evidence="11">5934_t:CDS:1</fullName>
    </submittedName>
</protein>
<dbReference type="GO" id="GO:0016020">
    <property type="term" value="C:membrane"/>
    <property type="evidence" value="ECO:0007669"/>
    <property type="project" value="TreeGrafter"/>
</dbReference>
<keyword evidence="4 10" id="KW-0812">Transmembrane</keyword>
<evidence type="ECO:0000256" key="4">
    <source>
        <dbReference type="ARBA" id="ARBA00022692"/>
    </source>
</evidence>
<keyword evidence="5 10" id="KW-1133">Transmembrane helix</keyword>
<evidence type="ECO:0000256" key="2">
    <source>
        <dbReference type="ARBA" id="ARBA00009848"/>
    </source>
</evidence>
<dbReference type="EMBL" id="CAJVPS010021542">
    <property type="protein sequence ID" value="CAG8707855.1"/>
    <property type="molecule type" value="Genomic_DNA"/>
</dbReference>
<comment type="subcellular location">
    <subcellularLocation>
        <location evidence="1">Endomembrane system</location>
    </subcellularLocation>
</comment>
<dbReference type="GO" id="GO:0015267">
    <property type="term" value="F:channel activity"/>
    <property type="evidence" value="ECO:0007669"/>
    <property type="project" value="UniProtKB-ARBA"/>
</dbReference>
<dbReference type="Gene3D" id="1.10.287.940">
    <property type="entry name" value="atp-gated p2x4 ion channel"/>
    <property type="match status" value="1"/>
</dbReference>
<dbReference type="PANTHER" id="PTHR10125:SF31">
    <property type="entry name" value="P2X RECEPTOR E"/>
    <property type="match status" value="1"/>
</dbReference>
<evidence type="ECO:0000313" key="11">
    <source>
        <dbReference type="EMBL" id="CAG8707855.1"/>
    </source>
</evidence>
<comment type="similarity">
    <text evidence="2">Belongs to the P2X receptor family.</text>
</comment>
<organism evidence="11 12">
    <name type="scientific">Ambispora leptoticha</name>
    <dbReference type="NCBI Taxonomy" id="144679"/>
    <lineage>
        <taxon>Eukaryota</taxon>
        <taxon>Fungi</taxon>
        <taxon>Fungi incertae sedis</taxon>
        <taxon>Mucoromycota</taxon>
        <taxon>Glomeromycotina</taxon>
        <taxon>Glomeromycetes</taxon>
        <taxon>Archaeosporales</taxon>
        <taxon>Ambisporaceae</taxon>
        <taxon>Ambispora</taxon>
    </lineage>
</organism>
<dbReference type="InterPro" id="IPR059116">
    <property type="entry name" value="P2X_receptor"/>
</dbReference>
<dbReference type="Pfam" id="PF00864">
    <property type="entry name" value="P2X_receptor"/>
    <property type="match status" value="1"/>
</dbReference>
<gene>
    <name evidence="11" type="ORF">ALEPTO_LOCUS11801</name>
</gene>
<dbReference type="OrthoDB" id="494673at2759"/>
<keyword evidence="8" id="KW-1071">Ligand-gated ion channel</keyword>
<reference evidence="11" key="1">
    <citation type="submission" date="2021-06" db="EMBL/GenBank/DDBJ databases">
        <authorList>
            <person name="Kallberg Y."/>
            <person name="Tangrot J."/>
            <person name="Rosling A."/>
        </authorList>
    </citation>
    <scope>NUCLEOTIDE SEQUENCE</scope>
    <source>
        <strain evidence="11">FL130A</strain>
    </source>
</reference>
<evidence type="ECO:0000256" key="8">
    <source>
        <dbReference type="ARBA" id="ARBA00023286"/>
    </source>
</evidence>
<feature type="non-terminal residue" evidence="11">
    <location>
        <position position="1"/>
    </location>
</feature>
<evidence type="ECO:0000256" key="1">
    <source>
        <dbReference type="ARBA" id="ARBA00004308"/>
    </source>
</evidence>
<evidence type="ECO:0000256" key="5">
    <source>
        <dbReference type="ARBA" id="ARBA00022989"/>
    </source>
</evidence>
<keyword evidence="12" id="KW-1185">Reference proteome</keyword>
<evidence type="ECO:0000313" key="12">
    <source>
        <dbReference type="Proteomes" id="UP000789508"/>
    </source>
</evidence>
<dbReference type="GO" id="GO:0012505">
    <property type="term" value="C:endomembrane system"/>
    <property type="evidence" value="ECO:0007669"/>
    <property type="project" value="UniProtKB-SubCell"/>
</dbReference>
<dbReference type="Proteomes" id="UP000789508">
    <property type="component" value="Unassembled WGS sequence"/>
</dbReference>
<keyword evidence="6" id="KW-0406">Ion transport</keyword>
<keyword evidence="9" id="KW-0407">Ion channel</keyword>
<evidence type="ECO:0000256" key="6">
    <source>
        <dbReference type="ARBA" id="ARBA00023065"/>
    </source>
</evidence>
<accession>A0A9N9HV04</accession>
<dbReference type="GO" id="GO:0070588">
    <property type="term" value="P:calcium ion transmembrane transport"/>
    <property type="evidence" value="ECO:0007669"/>
    <property type="project" value="TreeGrafter"/>
</dbReference>
<keyword evidence="3" id="KW-0813">Transport</keyword>
<sequence length="225" mass="25193">MVDIKNFFKEALSYETFKIVKVRDMRLGALYRSFQLAIFVYIIYTIIHNEGYLKKELPVPGAVRITLQAPKTFDTPYYCNGAVPCVYWGANDIQYPNDGAGVAFFATRVKVNRFDPPANCSFLTPSTPDDPCIFNPNKTIPVVNISYIADIENYTLMVEHSIRASLLEHGLRNGIHGSMDGALVNFNDDPIKSWNNDTRLNDDPNADGDIMTVQQLLTAASANLD</sequence>
<evidence type="ECO:0000256" key="3">
    <source>
        <dbReference type="ARBA" id="ARBA00022448"/>
    </source>
</evidence>
<dbReference type="PANTHER" id="PTHR10125">
    <property type="entry name" value="P2X PURINOCEPTOR"/>
    <property type="match status" value="1"/>
</dbReference>
<feature type="transmembrane region" description="Helical" evidence="10">
    <location>
        <begin position="29"/>
        <end position="47"/>
    </location>
</feature>
<evidence type="ECO:0000256" key="10">
    <source>
        <dbReference type="SAM" id="Phobius"/>
    </source>
</evidence>
<dbReference type="AlphaFoldDB" id="A0A9N9HV04"/>
<keyword evidence="7 10" id="KW-0472">Membrane</keyword>
<evidence type="ECO:0000256" key="9">
    <source>
        <dbReference type="ARBA" id="ARBA00023303"/>
    </source>
</evidence>
<comment type="caution">
    <text evidence="11">The sequence shown here is derived from an EMBL/GenBank/DDBJ whole genome shotgun (WGS) entry which is preliminary data.</text>
</comment>
<dbReference type="GO" id="GO:0007165">
    <property type="term" value="P:signal transduction"/>
    <property type="evidence" value="ECO:0007669"/>
    <property type="project" value="UniProtKB-ARBA"/>
</dbReference>